<dbReference type="GO" id="GO:0009341">
    <property type="term" value="C:beta-galactosidase complex"/>
    <property type="evidence" value="ECO:0007669"/>
    <property type="project" value="InterPro"/>
</dbReference>
<evidence type="ECO:0000256" key="7">
    <source>
        <dbReference type="ARBA" id="ARBA00023295"/>
    </source>
</evidence>
<dbReference type="InterPro" id="IPR011013">
    <property type="entry name" value="Gal_mutarotase_sf_dom"/>
</dbReference>
<dbReference type="eggNOG" id="arCOG07813">
    <property type="taxonomic scope" value="Archaea"/>
</dbReference>
<evidence type="ECO:0000256" key="4">
    <source>
        <dbReference type="ARBA" id="ARBA00022729"/>
    </source>
</evidence>
<evidence type="ECO:0000256" key="3">
    <source>
        <dbReference type="ARBA" id="ARBA00012756"/>
    </source>
</evidence>
<dbReference type="SUPFAM" id="SSF74650">
    <property type="entry name" value="Galactose mutarotase-like"/>
    <property type="match status" value="1"/>
</dbReference>
<feature type="compositionally biased region" description="Basic and acidic residues" evidence="9">
    <location>
        <begin position="1083"/>
        <end position="1092"/>
    </location>
</feature>
<dbReference type="Gene3D" id="2.60.40.10">
    <property type="entry name" value="Immunoglobulins"/>
    <property type="match status" value="2"/>
</dbReference>
<dbReference type="InterPro" id="IPR006101">
    <property type="entry name" value="Glyco_hydro_2"/>
</dbReference>
<dbReference type="InterPro" id="IPR006311">
    <property type="entry name" value="TAT_signal"/>
</dbReference>
<dbReference type="Proteomes" id="UP000019024">
    <property type="component" value="Plasmid unnamed"/>
</dbReference>
<feature type="domain" description="Beta galactosidase small chain/" evidence="11">
    <location>
        <begin position="1138"/>
        <end position="1414"/>
    </location>
</feature>
<dbReference type="SMART" id="SM01038">
    <property type="entry name" value="Bgal_small_N"/>
    <property type="match status" value="1"/>
</dbReference>
<dbReference type="InterPro" id="IPR036156">
    <property type="entry name" value="Beta-gal/glucu_dom_sf"/>
</dbReference>
<dbReference type="PANTHER" id="PTHR46323:SF2">
    <property type="entry name" value="BETA-GALACTOSIDASE"/>
    <property type="match status" value="1"/>
</dbReference>
<organism evidence="12 13">
    <name type="scientific">Halostagnicola larsenii XH-48</name>
    <dbReference type="NCBI Taxonomy" id="797299"/>
    <lineage>
        <taxon>Archaea</taxon>
        <taxon>Methanobacteriati</taxon>
        <taxon>Methanobacteriota</taxon>
        <taxon>Stenosarchaea group</taxon>
        <taxon>Halobacteria</taxon>
        <taxon>Halobacteriales</taxon>
        <taxon>Natrialbaceae</taxon>
        <taxon>Halostagnicola</taxon>
    </lineage>
</organism>
<keyword evidence="4" id="KW-0732">Signal</keyword>
<dbReference type="Pfam" id="PF16353">
    <property type="entry name" value="LacZ_4"/>
    <property type="match status" value="1"/>
</dbReference>
<dbReference type="HOGENOM" id="CLU_002346_1_0_2"/>
<dbReference type="Pfam" id="PF00703">
    <property type="entry name" value="Glyco_hydro_2"/>
    <property type="match status" value="1"/>
</dbReference>
<feature type="compositionally biased region" description="Basic and acidic residues" evidence="9">
    <location>
        <begin position="1"/>
        <end position="14"/>
    </location>
</feature>
<dbReference type="InterPro" id="IPR004199">
    <property type="entry name" value="B-gal_small/dom_5"/>
</dbReference>
<dbReference type="SUPFAM" id="SSF49899">
    <property type="entry name" value="Concanavalin A-like lectins/glucanases"/>
    <property type="match status" value="1"/>
</dbReference>
<dbReference type="EC" id="3.2.1.23" evidence="3"/>
<evidence type="ECO:0000256" key="8">
    <source>
        <dbReference type="ARBA" id="ARBA00032230"/>
    </source>
</evidence>
<dbReference type="Pfam" id="PF02837">
    <property type="entry name" value="Glyco_hydro_2_N"/>
    <property type="match status" value="1"/>
</dbReference>
<keyword evidence="7" id="KW-0326">Glycosidase</keyword>
<dbReference type="SUPFAM" id="SSF51445">
    <property type="entry name" value="(Trans)glycosidases"/>
    <property type="match status" value="1"/>
</dbReference>
<dbReference type="PRINTS" id="PR00132">
    <property type="entry name" value="GLHYDRLASE2"/>
</dbReference>
<dbReference type="InterPro" id="IPR006104">
    <property type="entry name" value="Glyco_hydro_2_N"/>
</dbReference>
<keyword evidence="13" id="KW-1185">Reference proteome</keyword>
<reference evidence="12 13" key="1">
    <citation type="submission" date="2014-01" db="EMBL/GenBank/DDBJ databases">
        <authorList>
            <consortium name="DOE Joint Genome Institute"/>
            <person name="Anderson I."/>
            <person name="Huntemann M."/>
            <person name="Han J."/>
            <person name="Chen A."/>
            <person name="Kyrpides N."/>
            <person name="Mavromatis K."/>
            <person name="Markowitz V."/>
            <person name="Palaniappan K."/>
            <person name="Ivanova N."/>
            <person name="Schaumberg A."/>
            <person name="Pati A."/>
            <person name="Liolios K."/>
            <person name="Nordberg H.P."/>
            <person name="Cantor M.N."/>
            <person name="Hua S.X."/>
            <person name="Woyke T."/>
        </authorList>
    </citation>
    <scope>NUCLEOTIDE SEQUENCE [LARGE SCALE GENOMIC DNA]</scope>
    <source>
        <strain evidence="12 13">XH-48</strain>
        <plasmid evidence="13">1</plasmid>
    </source>
</reference>
<evidence type="ECO:0000256" key="1">
    <source>
        <dbReference type="ARBA" id="ARBA00001412"/>
    </source>
</evidence>
<evidence type="ECO:0000259" key="10">
    <source>
        <dbReference type="SMART" id="SM00560"/>
    </source>
</evidence>
<dbReference type="InterPro" id="IPR032312">
    <property type="entry name" value="LacZ_4"/>
</dbReference>
<dbReference type="SUPFAM" id="SSF49303">
    <property type="entry name" value="beta-Galactosidase/glucuronidase domain"/>
    <property type="match status" value="2"/>
</dbReference>
<dbReference type="SUPFAM" id="SSF49785">
    <property type="entry name" value="Galactose-binding domain-like"/>
    <property type="match status" value="1"/>
</dbReference>
<evidence type="ECO:0000256" key="5">
    <source>
        <dbReference type="ARBA" id="ARBA00022801"/>
    </source>
</evidence>
<evidence type="ECO:0000256" key="9">
    <source>
        <dbReference type="SAM" id="MobiDB-lite"/>
    </source>
</evidence>
<dbReference type="InterPro" id="IPR050347">
    <property type="entry name" value="Bact_Beta-galactosidase"/>
</dbReference>
<dbReference type="InterPro" id="IPR008979">
    <property type="entry name" value="Galactose-bd-like_sf"/>
</dbReference>
<comment type="catalytic activity">
    <reaction evidence="1">
        <text>Hydrolysis of terminal non-reducing beta-D-galactose residues in beta-D-galactosides.</text>
        <dbReference type="EC" id="3.2.1.23"/>
    </reaction>
</comment>
<dbReference type="InterPro" id="IPR013783">
    <property type="entry name" value="Ig-like_fold"/>
</dbReference>
<name>W0JRT1_9EURY</name>
<dbReference type="GO" id="GO:0004565">
    <property type="term" value="F:beta-galactosidase activity"/>
    <property type="evidence" value="ECO:0007669"/>
    <property type="project" value="UniProtKB-EC"/>
</dbReference>
<dbReference type="GO" id="GO:0005990">
    <property type="term" value="P:lactose catabolic process"/>
    <property type="evidence" value="ECO:0007669"/>
    <property type="project" value="TreeGrafter"/>
</dbReference>
<dbReference type="InterPro" id="IPR013320">
    <property type="entry name" value="ConA-like_dom_sf"/>
</dbReference>
<dbReference type="RefSeq" id="WP_242406225.1">
    <property type="nucleotide sequence ID" value="NZ_CP007056.1"/>
</dbReference>
<dbReference type="InterPro" id="IPR006102">
    <property type="entry name" value="Ig-like_GH2"/>
</dbReference>
<evidence type="ECO:0000313" key="13">
    <source>
        <dbReference type="Proteomes" id="UP000019024"/>
    </source>
</evidence>
<evidence type="ECO:0000256" key="2">
    <source>
        <dbReference type="ARBA" id="ARBA00007401"/>
    </source>
</evidence>
<dbReference type="Gene3D" id="3.20.20.80">
    <property type="entry name" value="Glycosidases"/>
    <property type="match status" value="2"/>
</dbReference>
<dbReference type="Pfam" id="PF02836">
    <property type="entry name" value="Glyco_hydro_2_C"/>
    <property type="match status" value="2"/>
</dbReference>
<dbReference type="PROSITE" id="PS51318">
    <property type="entry name" value="TAT"/>
    <property type="match status" value="1"/>
</dbReference>
<comment type="similarity">
    <text evidence="2">Belongs to the glycosyl hydrolase 2 family.</text>
</comment>
<feature type="region of interest" description="Disordered" evidence="9">
    <location>
        <begin position="1"/>
        <end position="20"/>
    </location>
</feature>
<dbReference type="eggNOG" id="arCOG07337">
    <property type="taxonomic scope" value="Archaea"/>
</dbReference>
<dbReference type="GO" id="GO:0030246">
    <property type="term" value="F:carbohydrate binding"/>
    <property type="evidence" value="ECO:0007669"/>
    <property type="project" value="InterPro"/>
</dbReference>
<evidence type="ECO:0000313" key="12">
    <source>
        <dbReference type="EMBL" id="AHG01421.1"/>
    </source>
</evidence>
<dbReference type="SMART" id="SM00560">
    <property type="entry name" value="LamGL"/>
    <property type="match status" value="1"/>
</dbReference>
<keyword evidence="5" id="KW-0378">Hydrolase</keyword>
<sequence>MSTDRNRPEERSGEAHLSTSRRTFLAASGIAALGAGSVGNVNALETNDESGPGRIRDLSAYLADPRVFEENREPTHTPTTIPYESVSQAMDSDVPFTELEERFDGSPYFERLDGTWNFAFFERPSALPNSFETFDDWDDISVPRPWQTEGYDERVYTNWQPTWTGYDSALEWDLYPDDDGMVDVPGVGDDGPNPVGVYNRTVSVPENWNGREIFLYFEGVKQAYFVWVDGEYVGFQQGSMTPGEFDITDVVEPGGDHDLTVQIYRWSDGEAMECVDMHKYAGIYRSAYLFSTPPVHIRDFAVRTELDDDYEDATLRVDSELVAYTNADAENTANAEESVGIDESADTGESVDTQAYTIRATLYEPDGRSKTGHWETSTAVTDGGGVATLEAEVTDPAKWSAEDPTLYTLVLELLPAAENGDAEPSEVLLEKVGFRSYEAERGPGGHVTVNGEPVNVRGINRHETDPDTGRTVPLETMREDFELLKQFNLNAVRTSHYPNDPTFYRLADEYGIYVQDEVNCETHWWEGVLSETTAYHDQAVARFRRMILRDRSHASVFSWSTGNEAGTGAEHLNMAALALGGDDPTIPADTESTTRLSGEAVESFDADGIEALAPDRLMSNQPNHGGWDVEYSDMLGPRYIDAETLAKLGAGEDVSDSPRFGDLSSGDGSPGDGERSVVMGEYNHAMGNSLGLIDEMWNDYIQPPVRRVRDRVGDADGVLVGSPTVVAGMDDGGALRLDGNGEYIDIPSIEQMDRRSGVTIEAVVGDVGDIGDDDRMPVISLGRRGEIVVSGDGTVEFTVGHSSATGSIASGEAGLHTLTGVCSDDQLRLYVDGEQIDTADRKRRRFGRSDSSMRVGSDGRSDRFLRGTVERVAVHEGTLSEDEVGAEEPMDDTVLWYDFEDLLRDKSLQGGFIWDWVNQDLNDETDDGEPFQFYHLEGPAGAFCLNGTIWSDRRPQPEMWQLKQCHQPVKVEPRKLSEGELYVTNHHQFTSLDAFEVTWTLSTADTTVREGTLTLETPPSSTEIVSIDGLEHLIWPIPGIEYWLDISVTVPERTSWSDEGHEIAFAQFEIPIDIPDLISNRATDLDKPDRPNEANSQNSVDRQRGPSRPNKPKRSNRLPNSSNRLPPVNAEETNDGIAIIGKEFEYTIDDALGTFTSMRYDGTELITRGPLLNFWRAPIMNELQDWGPHPAPNWYDLGLDDIQYEVDDITMMEERHTPVLEVDGRALGAVDGAPAGFETTYRYHVFGTGAVRVDVEASPTDRLVEDAGEWLPKIGLQLEVPREFDRLEWYGRGPEETYPDRKSGVRVGHYEGSVDDQYVPYLPPQDNGNKADTRWAALSDGTTGLAAAGSSPLNVSVAQYENLAEADYQYELRERDSIGFNLDHAVTGVGGTPVPTPEAYRVEPEETEFSVTVCPFGEHRDLSQVRKRDLSGN</sequence>
<feature type="region of interest" description="Disordered" evidence="9">
    <location>
        <begin position="650"/>
        <end position="676"/>
    </location>
</feature>
<dbReference type="PATRIC" id="fig|797299.3.peg.3167"/>
<feature type="region of interest" description="Disordered" evidence="9">
    <location>
        <begin position="1081"/>
        <end position="1130"/>
    </location>
</feature>
<geneLocation type="plasmid" evidence="12">
    <name>unnamed</name>
</geneLocation>
<feature type="domain" description="LamG-like jellyroll fold" evidence="10">
    <location>
        <begin position="756"/>
        <end position="882"/>
    </location>
</feature>
<evidence type="ECO:0000259" key="11">
    <source>
        <dbReference type="SMART" id="SM01038"/>
    </source>
</evidence>
<dbReference type="Gene3D" id="2.70.98.10">
    <property type="match status" value="1"/>
</dbReference>
<dbReference type="InterPro" id="IPR017853">
    <property type="entry name" value="GH"/>
</dbReference>
<gene>
    <name evidence="12" type="ORF">HALLA_03270</name>
</gene>
<dbReference type="Gene3D" id="2.60.120.200">
    <property type="match status" value="1"/>
</dbReference>
<keyword evidence="12" id="KW-0614">Plasmid</keyword>
<dbReference type="InterPro" id="IPR014718">
    <property type="entry name" value="GH-type_carb-bd"/>
</dbReference>
<accession>W0JRT1</accession>
<protein>
    <recommendedName>
        <fullName evidence="3">beta-galactosidase</fullName>
        <ecNumber evidence="3">3.2.1.23</ecNumber>
    </recommendedName>
    <alternativeName>
        <fullName evidence="8">Lactase</fullName>
    </alternativeName>
</protein>
<proteinExistence type="inferred from homology"/>
<dbReference type="GeneID" id="25146829"/>
<dbReference type="InterPro" id="IPR006558">
    <property type="entry name" value="LamG-like"/>
</dbReference>
<dbReference type="Gene3D" id="2.60.120.260">
    <property type="entry name" value="Galactose-binding domain-like"/>
    <property type="match status" value="1"/>
</dbReference>
<dbReference type="PANTHER" id="PTHR46323">
    <property type="entry name" value="BETA-GALACTOSIDASE"/>
    <property type="match status" value="1"/>
</dbReference>
<keyword evidence="6" id="KW-1015">Disulfide bond</keyword>
<evidence type="ECO:0000256" key="6">
    <source>
        <dbReference type="ARBA" id="ARBA00023157"/>
    </source>
</evidence>
<dbReference type="Pfam" id="PF02929">
    <property type="entry name" value="Bgal_small_N"/>
    <property type="match status" value="1"/>
</dbReference>
<dbReference type="KEGG" id="hlr:HALLA_03270"/>
<dbReference type="EMBL" id="CP007056">
    <property type="protein sequence ID" value="AHG01421.1"/>
    <property type="molecule type" value="Genomic_DNA"/>
</dbReference>
<dbReference type="InterPro" id="IPR006103">
    <property type="entry name" value="Glyco_hydro_2_cat"/>
</dbReference>
<dbReference type="Pfam" id="PF13385">
    <property type="entry name" value="Laminin_G_3"/>
    <property type="match status" value="1"/>
</dbReference>